<dbReference type="InterPro" id="IPR009097">
    <property type="entry name" value="Cyclic_Pdiesterase"/>
</dbReference>
<dbReference type="EMBL" id="VRTY01000005">
    <property type="protein sequence ID" value="TXK52070.1"/>
    <property type="molecule type" value="Genomic_DNA"/>
</dbReference>
<dbReference type="Proteomes" id="UP000321926">
    <property type="component" value="Unassembled WGS sequence"/>
</dbReference>
<dbReference type="GO" id="GO:0004113">
    <property type="term" value="F:2',3'-cyclic-nucleotide 3'-phosphodiesterase activity"/>
    <property type="evidence" value="ECO:0007669"/>
    <property type="project" value="InterPro"/>
</dbReference>
<gene>
    <name evidence="3" type="primary">thpR</name>
    <name evidence="3" type="ORF">FVR03_02050</name>
</gene>
<dbReference type="Pfam" id="PF13563">
    <property type="entry name" value="2_5_RNA_ligase2"/>
    <property type="match status" value="1"/>
</dbReference>
<reference evidence="3 4" key="1">
    <citation type="submission" date="2019-08" db="EMBL/GenBank/DDBJ databases">
        <authorList>
            <person name="Shi S."/>
        </authorList>
    </citation>
    <scope>NUCLEOTIDE SEQUENCE [LARGE SCALE GENOMIC DNA]</scope>
    <source>
        <strain evidence="3 4">GY10130</strain>
    </source>
</reference>
<evidence type="ECO:0000313" key="4">
    <source>
        <dbReference type="Proteomes" id="UP000321926"/>
    </source>
</evidence>
<feature type="active site" description="Proton donor" evidence="2">
    <location>
        <position position="42"/>
    </location>
</feature>
<dbReference type="SUPFAM" id="SSF55144">
    <property type="entry name" value="LigT-like"/>
    <property type="match status" value="1"/>
</dbReference>
<proteinExistence type="inferred from homology"/>
<dbReference type="InterPro" id="IPR004175">
    <property type="entry name" value="RNA_CPDase"/>
</dbReference>
<dbReference type="OrthoDB" id="9789350at2"/>
<dbReference type="HAMAP" id="MF_01940">
    <property type="entry name" value="RNA_CPDase"/>
    <property type="match status" value="1"/>
</dbReference>
<dbReference type="NCBIfam" id="TIGR02258">
    <property type="entry name" value="2_5_ligase"/>
    <property type="match status" value="1"/>
</dbReference>
<evidence type="ECO:0000256" key="2">
    <source>
        <dbReference type="HAMAP-Rule" id="MF_01940"/>
    </source>
</evidence>
<organism evidence="3 4">
    <name type="scientific">Pontibacter qinzhouensis</name>
    <dbReference type="NCBI Taxonomy" id="2603253"/>
    <lineage>
        <taxon>Bacteria</taxon>
        <taxon>Pseudomonadati</taxon>
        <taxon>Bacteroidota</taxon>
        <taxon>Cytophagia</taxon>
        <taxon>Cytophagales</taxon>
        <taxon>Hymenobacteraceae</taxon>
        <taxon>Pontibacter</taxon>
    </lineage>
</organism>
<comment type="caution">
    <text evidence="3">The sequence shown here is derived from an EMBL/GenBank/DDBJ whole genome shotgun (WGS) entry which is preliminary data.</text>
</comment>
<dbReference type="PANTHER" id="PTHR35561">
    <property type="entry name" value="RNA 2',3'-CYCLIC PHOSPHODIESTERASE"/>
    <property type="match status" value="1"/>
</dbReference>
<dbReference type="AlphaFoldDB" id="A0A5C8KEX9"/>
<keyword evidence="4" id="KW-1185">Reference proteome</keyword>
<evidence type="ECO:0000256" key="1">
    <source>
        <dbReference type="ARBA" id="ARBA00022801"/>
    </source>
</evidence>
<evidence type="ECO:0000313" key="3">
    <source>
        <dbReference type="EMBL" id="TXK52070.1"/>
    </source>
</evidence>
<dbReference type="RefSeq" id="WP_147920098.1">
    <property type="nucleotide sequence ID" value="NZ_VRTY01000005.1"/>
</dbReference>
<keyword evidence="1 2" id="KW-0378">Hydrolase</keyword>
<sequence>MQETVRLFVAAALPAALKAYLATQLQPYQQEALRFVPEQNLHLTLFFIGNVPAGALPDVKEKIRIAAASHTAFELALHCLEPGPNPRSPRLLWARFAQNSNFEELNRHLTQQLALQPPKQQNPVPHVTLARFRKDKPLPTALPTLLPETPVQLPVNAVALWQSELASPHPRYSILESYPLS</sequence>
<dbReference type="EC" id="3.1.4.58" evidence="2"/>
<feature type="short sequence motif" description="HXTX 2" evidence="2">
    <location>
        <begin position="126"/>
        <end position="129"/>
    </location>
</feature>
<comment type="catalytic activity">
    <reaction evidence="2">
        <text>a 3'-end 2',3'-cyclophospho-ribonucleotide-RNA + H2O = a 3'-end 2'-phospho-ribonucleotide-RNA + H(+)</text>
        <dbReference type="Rhea" id="RHEA:11828"/>
        <dbReference type="Rhea" id="RHEA-COMP:10464"/>
        <dbReference type="Rhea" id="RHEA-COMP:17353"/>
        <dbReference type="ChEBI" id="CHEBI:15377"/>
        <dbReference type="ChEBI" id="CHEBI:15378"/>
        <dbReference type="ChEBI" id="CHEBI:83064"/>
        <dbReference type="ChEBI" id="CHEBI:173113"/>
        <dbReference type="EC" id="3.1.4.58"/>
    </reaction>
</comment>
<dbReference type="PANTHER" id="PTHR35561:SF1">
    <property type="entry name" value="RNA 2',3'-CYCLIC PHOSPHODIESTERASE"/>
    <property type="match status" value="1"/>
</dbReference>
<feature type="short sequence motif" description="HXTX 1" evidence="2">
    <location>
        <begin position="42"/>
        <end position="45"/>
    </location>
</feature>
<comment type="function">
    <text evidence="2">Hydrolyzes RNA 2',3'-cyclic phosphodiester to an RNA 2'-phosphomonoester.</text>
</comment>
<accession>A0A5C8KEX9</accession>
<dbReference type="GO" id="GO:0008664">
    <property type="term" value="F:RNA 2',3'-cyclic 3'-phosphodiesterase activity"/>
    <property type="evidence" value="ECO:0007669"/>
    <property type="project" value="UniProtKB-EC"/>
</dbReference>
<protein>
    <recommendedName>
        <fullName evidence="2">RNA 2',3'-cyclic phosphodiesterase</fullName>
        <shortName evidence="2">RNA 2',3'-CPDase</shortName>
        <ecNumber evidence="2">3.1.4.58</ecNumber>
    </recommendedName>
</protein>
<comment type="similarity">
    <text evidence="2">Belongs to the 2H phosphoesterase superfamily. ThpR family.</text>
</comment>
<feature type="active site" description="Proton acceptor" evidence="2">
    <location>
        <position position="126"/>
    </location>
</feature>
<name>A0A5C8KEX9_9BACT</name>
<dbReference type="Gene3D" id="3.90.1140.10">
    <property type="entry name" value="Cyclic phosphodiesterase"/>
    <property type="match status" value="1"/>
</dbReference>